<keyword evidence="6 8" id="KW-0472">Membrane</keyword>
<feature type="region of interest" description="Disordered" evidence="7">
    <location>
        <begin position="217"/>
        <end position="248"/>
    </location>
</feature>
<feature type="domain" description="DOMON" evidence="10">
    <location>
        <begin position="74"/>
        <end position="178"/>
    </location>
</feature>
<dbReference type="AlphaFoldDB" id="A0A4U0UXK1"/>
<evidence type="ECO:0000313" key="12">
    <source>
        <dbReference type="EMBL" id="TKA39966.1"/>
    </source>
</evidence>
<dbReference type="InterPro" id="IPR006593">
    <property type="entry name" value="Cyt_b561/ferric_Rdtase_TM"/>
</dbReference>
<evidence type="ECO:0000256" key="4">
    <source>
        <dbReference type="ARBA" id="ARBA00022982"/>
    </source>
</evidence>
<protein>
    <recommendedName>
        <fullName evidence="14">DOMON domain-containing protein</fullName>
    </recommendedName>
</protein>
<dbReference type="Proteomes" id="UP000310066">
    <property type="component" value="Unassembled WGS sequence"/>
</dbReference>
<feature type="compositionally biased region" description="Polar residues" evidence="7">
    <location>
        <begin position="229"/>
        <end position="245"/>
    </location>
</feature>
<dbReference type="GO" id="GO:0016020">
    <property type="term" value="C:membrane"/>
    <property type="evidence" value="ECO:0007669"/>
    <property type="project" value="UniProtKB-SubCell"/>
</dbReference>
<evidence type="ECO:0000256" key="3">
    <source>
        <dbReference type="ARBA" id="ARBA00022692"/>
    </source>
</evidence>
<evidence type="ECO:0000256" key="6">
    <source>
        <dbReference type="ARBA" id="ARBA00023136"/>
    </source>
</evidence>
<feature type="transmembrane region" description="Helical" evidence="8">
    <location>
        <begin position="254"/>
        <end position="275"/>
    </location>
</feature>
<feature type="transmembrane region" description="Helical" evidence="8">
    <location>
        <begin position="385"/>
        <end position="406"/>
    </location>
</feature>
<keyword evidence="3 8" id="KW-0812">Transmembrane</keyword>
<evidence type="ECO:0000256" key="2">
    <source>
        <dbReference type="ARBA" id="ARBA00022448"/>
    </source>
</evidence>
<accession>A0A4U0UXK1</accession>
<evidence type="ECO:0000313" key="13">
    <source>
        <dbReference type="Proteomes" id="UP000310066"/>
    </source>
</evidence>
<dbReference type="SUPFAM" id="SSF49344">
    <property type="entry name" value="CBD9-like"/>
    <property type="match status" value="1"/>
</dbReference>
<dbReference type="Gene3D" id="1.20.120.1770">
    <property type="match status" value="1"/>
</dbReference>
<feature type="chain" id="PRO_5020734935" description="DOMON domain-containing protein" evidence="9">
    <location>
        <begin position="22"/>
        <end position="477"/>
    </location>
</feature>
<keyword evidence="5 8" id="KW-1133">Transmembrane helix</keyword>
<dbReference type="Pfam" id="PF16010">
    <property type="entry name" value="CDH-cyt"/>
    <property type="match status" value="1"/>
</dbReference>
<dbReference type="PANTHER" id="PTHR47797:SF1">
    <property type="entry name" value="CYTOCHROME B561 DOMAIN-CONTAINING PROTEIN-RELATED"/>
    <property type="match status" value="1"/>
</dbReference>
<organism evidence="12 13">
    <name type="scientific">Friedmanniomyces endolithicus</name>
    <dbReference type="NCBI Taxonomy" id="329885"/>
    <lineage>
        <taxon>Eukaryota</taxon>
        <taxon>Fungi</taxon>
        <taxon>Dikarya</taxon>
        <taxon>Ascomycota</taxon>
        <taxon>Pezizomycotina</taxon>
        <taxon>Dothideomycetes</taxon>
        <taxon>Dothideomycetidae</taxon>
        <taxon>Mycosphaerellales</taxon>
        <taxon>Teratosphaeriaceae</taxon>
        <taxon>Friedmanniomyces</taxon>
    </lineage>
</organism>
<dbReference type="EMBL" id="NAJP01000036">
    <property type="protein sequence ID" value="TKA39966.1"/>
    <property type="molecule type" value="Genomic_DNA"/>
</dbReference>
<evidence type="ECO:0000256" key="9">
    <source>
        <dbReference type="SAM" id="SignalP"/>
    </source>
</evidence>
<dbReference type="Gene3D" id="2.60.40.1210">
    <property type="entry name" value="Cellobiose dehydrogenase, cytochrome domain"/>
    <property type="match status" value="1"/>
</dbReference>
<feature type="region of interest" description="Disordered" evidence="7">
    <location>
        <begin position="419"/>
        <end position="477"/>
    </location>
</feature>
<evidence type="ECO:0000256" key="7">
    <source>
        <dbReference type="SAM" id="MobiDB-lite"/>
    </source>
</evidence>
<feature type="transmembrane region" description="Helical" evidence="8">
    <location>
        <begin position="359"/>
        <end position="379"/>
    </location>
</feature>
<dbReference type="Pfam" id="PF03188">
    <property type="entry name" value="Cytochrom_B561"/>
    <property type="match status" value="1"/>
</dbReference>
<comment type="subcellular location">
    <subcellularLocation>
        <location evidence="1">Membrane</location>
    </subcellularLocation>
</comment>
<keyword evidence="9" id="KW-0732">Signal</keyword>
<sequence length="477" mass="50203">MLSLPFNALLLALSFFGLSTAATTTSSPPASVFTYTNDNGNIGGGNQSFVFALNIDQSTSDVYIHMSAPAGNSWMGVGFGSVMQNSFMFIAYPSSNGTGVTLSPRVATGHSEPSYYKDIHCNLVWEGGPPNSNEVTKQGSASAMYLDAVCHNATKWSNGALNIGASASKTQPMIFAVGPGGHGPASNLQSDDLSAGLVRHTAYGTFTMDITQALSKDSTTAGVPRPNGGPNNSTYTLSGASTSTPKSDHDPAPAIHGLVMCLSFVIIFPLGALLLRTLNRVILHAVVQAIGFFLVCCASAGGIVVSLAYNRSKSFTSAHQIIGILLFLALISQLGLGILHHRIFKKEQRPTLLGKIHRYLGPTIILFGIINAPIGFAFAGNPHLIIPYIIIVVLGVIVYISIRFGARLCCRGRNAKRQAASDGDGYQYPQFGPGGQGPYSSGPPPAYGGRGDDVPLRPYESQHSGLAAPPAYPRPMV</sequence>
<dbReference type="STRING" id="329885.A0A4U0UXK1"/>
<evidence type="ECO:0000256" key="5">
    <source>
        <dbReference type="ARBA" id="ARBA00022989"/>
    </source>
</evidence>
<dbReference type="PANTHER" id="PTHR47797">
    <property type="entry name" value="DEHYDROGENASE, PUTATIVE (AFU_ORTHOLOGUE AFUA_8G05805)-RELATED"/>
    <property type="match status" value="1"/>
</dbReference>
<name>A0A4U0UXK1_9PEZI</name>
<dbReference type="InterPro" id="IPR005018">
    <property type="entry name" value="DOMON_domain"/>
</dbReference>
<gene>
    <name evidence="12" type="ORF">B0A54_10318</name>
</gene>
<evidence type="ECO:0000256" key="1">
    <source>
        <dbReference type="ARBA" id="ARBA00004370"/>
    </source>
</evidence>
<keyword evidence="4" id="KW-0249">Electron transport</keyword>
<comment type="caution">
    <text evidence="12">The sequence shown here is derived from an EMBL/GenBank/DDBJ whole genome shotgun (WGS) entry which is preliminary data.</text>
</comment>
<dbReference type="CDD" id="cd08760">
    <property type="entry name" value="Cyt_b561_FRRS1_like"/>
    <property type="match status" value="1"/>
</dbReference>
<dbReference type="OrthoDB" id="19261at2759"/>
<dbReference type="SMART" id="SM00664">
    <property type="entry name" value="DoH"/>
    <property type="match status" value="1"/>
</dbReference>
<feature type="transmembrane region" description="Helical" evidence="8">
    <location>
        <begin position="321"/>
        <end position="339"/>
    </location>
</feature>
<keyword evidence="2" id="KW-0813">Transport</keyword>
<dbReference type="InterPro" id="IPR015920">
    <property type="entry name" value="Cellobiose_DH-like_cyt"/>
</dbReference>
<evidence type="ECO:0008006" key="14">
    <source>
        <dbReference type="Google" id="ProtNLM"/>
    </source>
</evidence>
<feature type="transmembrane region" description="Helical" evidence="8">
    <location>
        <begin position="282"/>
        <end position="309"/>
    </location>
</feature>
<evidence type="ECO:0000256" key="8">
    <source>
        <dbReference type="SAM" id="Phobius"/>
    </source>
</evidence>
<evidence type="ECO:0000259" key="10">
    <source>
        <dbReference type="SMART" id="SM00664"/>
    </source>
</evidence>
<dbReference type="SMART" id="SM00665">
    <property type="entry name" value="B561"/>
    <property type="match status" value="1"/>
</dbReference>
<dbReference type="CDD" id="cd09630">
    <property type="entry name" value="CDH_like_cytochrome"/>
    <property type="match status" value="1"/>
</dbReference>
<evidence type="ECO:0000259" key="11">
    <source>
        <dbReference type="SMART" id="SM00665"/>
    </source>
</evidence>
<proteinExistence type="predicted"/>
<feature type="signal peptide" evidence="9">
    <location>
        <begin position="1"/>
        <end position="21"/>
    </location>
</feature>
<feature type="domain" description="Cytochrome b561" evidence="11">
    <location>
        <begin position="255"/>
        <end position="376"/>
    </location>
</feature>
<reference evidence="12 13" key="1">
    <citation type="submission" date="2017-03" db="EMBL/GenBank/DDBJ databases">
        <title>Genomes of endolithic fungi from Antarctica.</title>
        <authorList>
            <person name="Coleine C."/>
            <person name="Masonjones S."/>
            <person name="Stajich J.E."/>
        </authorList>
    </citation>
    <scope>NUCLEOTIDE SEQUENCE [LARGE SCALE GENOMIC DNA]</scope>
    <source>
        <strain evidence="12 13">CCFEE 5311</strain>
    </source>
</reference>